<reference evidence="2" key="2">
    <citation type="submission" date="2025-08" db="UniProtKB">
        <authorList>
            <consortium name="RefSeq"/>
        </authorList>
    </citation>
    <scope>IDENTIFICATION</scope>
</reference>
<proteinExistence type="predicted"/>
<reference evidence="2" key="1">
    <citation type="submission" date="2025-02" db="EMBL/GenBank/DDBJ databases">
        <authorList>
            <consortium name="NCBI Genome Project"/>
        </authorList>
    </citation>
    <scope>NUCLEOTIDE SEQUENCE</scope>
</reference>
<accession>A0AAJ8BPQ9</accession>
<dbReference type="KEGG" id="ang:An07g09620"/>
<dbReference type="VEuPathDB" id="FungiDB:An07g09620"/>
<organism evidence="2">
    <name type="scientific">Aspergillus niger</name>
    <dbReference type="NCBI Taxonomy" id="5061"/>
    <lineage>
        <taxon>Eukaryota</taxon>
        <taxon>Fungi</taxon>
        <taxon>Dikarya</taxon>
        <taxon>Ascomycota</taxon>
        <taxon>Pezizomycotina</taxon>
        <taxon>Eurotiomycetes</taxon>
        <taxon>Eurotiomycetidae</taxon>
        <taxon>Eurotiales</taxon>
        <taxon>Aspergillaceae</taxon>
        <taxon>Aspergillus</taxon>
        <taxon>Aspergillus subgen. Circumdati</taxon>
    </lineage>
</organism>
<protein>
    <submittedName>
        <fullName evidence="2">Uncharacterized protein</fullName>
    </submittedName>
</protein>
<evidence type="ECO:0000256" key="1">
    <source>
        <dbReference type="SAM" id="MobiDB-lite"/>
    </source>
</evidence>
<name>A0AAJ8BPQ9_ASPNG</name>
<sequence>MEQYEDSMIRREQSREAHPAWPNSPMGVPAGRSNLGLVSRRITTSPVFDASRQKNQIITSDSLFCWYSLGDRYSIGYSATWIGKAECLTLPGPSYHELRSSHDIPIDLSTPGEQTRRGAASLLVYRPRSFSPVLPGIRDTLSSTSIARSFAKDHAMLSMNLPPSSALPFTTITIHHARLVKDSDSRFVASLVWQSGHDPKYHGIHGYMGYQYYLLERLQPILIGLNHMMTLLCPAMDDSALSAYYATATIR</sequence>
<feature type="compositionally biased region" description="Basic and acidic residues" evidence="1">
    <location>
        <begin position="7"/>
        <end position="18"/>
    </location>
</feature>
<evidence type="ECO:0000313" key="2">
    <source>
        <dbReference type="RefSeq" id="XP_059601097.1"/>
    </source>
</evidence>
<gene>
    <name evidence="2" type="ORF">An07g09620</name>
</gene>
<dbReference type="AlphaFoldDB" id="A0AAJ8BPQ9"/>
<dbReference type="RefSeq" id="XP_059601097.1">
    <property type="nucleotide sequence ID" value="XM_059748715.1"/>
</dbReference>
<dbReference type="GeneID" id="84591530"/>
<feature type="region of interest" description="Disordered" evidence="1">
    <location>
        <begin position="1"/>
        <end position="27"/>
    </location>
</feature>